<dbReference type="Proteomes" id="UP000192756">
    <property type="component" value="Unassembled WGS sequence"/>
</dbReference>
<dbReference type="AlphaFoldDB" id="A0A1W2EF01"/>
<dbReference type="RefSeq" id="WP_084241524.1">
    <property type="nucleotide sequence ID" value="NZ_FWXT01000006.1"/>
</dbReference>
<evidence type="ECO:0000313" key="2">
    <source>
        <dbReference type="EMBL" id="SMD08301.1"/>
    </source>
</evidence>
<evidence type="ECO:0000259" key="1">
    <source>
        <dbReference type="Pfam" id="PF08279"/>
    </source>
</evidence>
<evidence type="ECO:0000313" key="3">
    <source>
        <dbReference type="Proteomes" id="UP000192756"/>
    </source>
</evidence>
<reference evidence="3" key="1">
    <citation type="submission" date="2017-04" db="EMBL/GenBank/DDBJ databases">
        <authorList>
            <person name="Varghese N."/>
            <person name="Submissions S."/>
        </authorList>
    </citation>
    <scope>NUCLEOTIDE SEQUENCE [LARGE SCALE GENOMIC DNA]</scope>
    <source>
        <strain evidence="3">DSM 12126</strain>
    </source>
</reference>
<gene>
    <name evidence="2" type="ORF">SAMN04488524_4748</name>
</gene>
<accession>A0A1W2EF01</accession>
<organism evidence="2 3">
    <name type="scientific">Pedobacter africanus</name>
    <dbReference type="NCBI Taxonomy" id="151894"/>
    <lineage>
        <taxon>Bacteria</taxon>
        <taxon>Pseudomonadati</taxon>
        <taxon>Bacteroidota</taxon>
        <taxon>Sphingobacteriia</taxon>
        <taxon>Sphingobacteriales</taxon>
        <taxon>Sphingobacteriaceae</taxon>
        <taxon>Pedobacter</taxon>
    </lineage>
</organism>
<dbReference type="EMBL" id="FWXT01000006">
    <property type="protein sequence ID" value="SMD08301.1"/>
    <property type="molecule type" value="Genomic_DNA"/>
</dbReference>
<proteinExistence type="predicted"/>
<feature type="domain" description="Helix-turn-helix type 11" evidence="1">
    <location>
        <begin position="16"/>
        <end position="55"/>
    </location>
</feature>
<dbReference type="InterPro" id="IPR013196">
    <property type="entry name" value="HTH_11"/>
</dbReference>
<name>A0A1W2EF01_9SPHI</name>
<dbReference type="Pfam" id="PF08279">
    <property type="entry name" value="HTH_11"/>
    <property type="match status" value="1"/>
</dbReference>
<keyword evidence="3" id="KW-1185">Reference proteome</keyword>
<sequence length="92" mass="10953">MKIDLKLIKEIHSLILTDATGSPEFLAQKLGISRRSLYTYLKYMRSELEAPIIYSRPRETFYYKEEWELYIGSLTKVKVELLKELMDTIQNF</sequence>
<dbReference type="OrthoDB" id="1163801at2"/>
<protein>
    <submittedName>
        <fullName evidence="2">HTH domain-containing protein</fullName>
    </submittedName>
</protein>